<evidence type="ECO:0000256" key="1">
    <source>
        <dbReference type="ARBA" id="ARBA00010716"/>
    </source>
</evidence>
<dbReference type="PIRSF" id="PIRSF038994">
    <property type="entry name" value="NagA"/>
    <property type="match status" value="1"/>
</dbReference>
<feature type="domain" description="Amidohydrolase-related" evidence="5">
    <location>
        <begin position="43"/>
        <end position="351"/>
    </location>
</feature>
<evidence type="ECO:0000259" key="5">
    <source>
        <dbReference type="Pfam" id="PF01979"/>
    </source>
</evidence>
<dbReference type="InterPro" id="IPR006680">
    <property type="entry name" value="Amidohydro-rel"/>
</dbReference>
<dbReference type="InterPro" id="IPR011059">
    <property type="entry name" value="Metal-dep_hydrolase_composite"/>
</dbReference>
<dbReference type="InterPro" id="IPR032466">
    <property type="entry name" value="Metal_Hydrolase"/>
</dbReference>
<dbReference type="InterPro" id="IPR003764">
    <property type="entry name" value="GlcNAc_6-P_deAcase"/>
</dbReference>
<keyword evidence="4" id="KW-0119">Carbohydrate metabolism</keyword>
<dbReference type="Pfam" id="PF01979">
    <property type="entry name" value="Amidohydro_1"/>
    <property type="match status" value="1"/>
</dbReference>
<proteinExistence type="inferred from homology"/>
<protein>
    <submittedName>
        <fullName evidence="6">Unannotated protein</fullName>
    </submittedName>
</protein>
<dbReference type="AlphaFoldDB" id="A0A6J6MLC8"/>
<comment type="similarity">
    <text evidence="1">Belongs to the metallo-dependent hydrolases superfamily. NagA family.</text>
</comment>
<keyword evidence="3" id="KW-0378">Hydrolase</keyword>
<evidence type="ECO:0000313" key="6">
    <source>
        <dbReference type="EMBL" id="CAB4673485.1"/>
    </source>
</evidence>
<accession>A0A6J6MLC8</accession>
<sequence>MNLVAAQALIAGELENRVSIGVSNGVITSIESNSDSPITVAGTLIPGFVDIHTHGAGGFYFSATNPADIETVISTHSKHGTTSMLASLVSEPIESLLAQIATLLPFINNSAVKGIHLEGPYLAQSHCGAHDPALLKTPTVEELTRLIEASNGTIRMVTIAPELDGALAVIKFLVSKGITVALGHTGANAQTTRDAIAAGATIITHFNNGMPKLNTGENISSVALADSEIALELILDGVHVNTADVSSILKAAPKRIIAITDAMSAAGTSGGDYTIGKLGVRVEDGIARLVSNNSLAGSTLTMDRAFLNLINNFGFSIAEASYAVSTLPAHRIGLVDVGSIEVGKRADLIELTNGGAVKTLNN</sequence>
<evidence type="ECO:0000256" key="4">
    <source>
        <dbReference type="ARBA" id="ARBA00023277"/>
    </source>
</evidence>
<dbReference type="SUPFAM" id="SSF51338">
    <property type="entry name" value="Composite domain of metallo-dependent hydrolases"/>
    <property type="match status" value="1"/>
</dbReference>
<dbReference type="PANTHER" id="PTHR11113:SF14">
    <property type="entry name" value="N-ACETYLGLUCOSAMINE-6-PHOSPHATE DEACETYLASE"/>
    <property type="match status" value="1"/>
</dbReference>
<evidence type="ECO:0000256" key="2">
    <source>
        <dbReference type="ARBA" id="ARBA00022723"/>
    </source>
</evidence>
<dbReference type="PANTHER" id="PTHR11113">
    <property type="entry name" value="N-ACETYLGLUCOSAMINE-6-PHOSPHATE DEACETYLASE"/>
    <property type="match status" value="1"/>
</dbReference>
<dbReference type="SUPFAM" id="SSF51556">
    <property type="entry name" value="Metallo-dependent hydrolases"/>
    <property type="match status" value="1"/>
</dbReference>
<keyword evidence="2" id="KW-0479">Metal-binding</keyword>
<dbReference type="EMBL" id="CAEZXG010000005">
    <property type="protein sequence ID" value="CAB4673485.1"/>
    <property type="molecule type" value="Genomic_DNA"/>
</dbReference>
<gene>
    <name evidence="6" type="ORF">UFOPK2359_00165</name>
</gene>
<organism evidence="6">
    <name type="scientific">freshwater metagenome</name>
    <dbReference type="NCBI Taxonomy" id="449393"/>
    <lineage>
        <taxon>unclassified sequences</taxon>
        <taxon>metagenomes</taxon>
        <taxon>ecological metagenomes</taxon>
    </lineage>
</organism>
<dbReference type="GO" id="GO:0008448">
    <property type="term" value="F:N-acetylglucosamine-6-phosphate deacetylase activity"/>
    <property type="evidence" value="ECO:0007669"/>
    <property type="project" value="InterPro"/>
</dbReference>
<dbReference type="Gene3D" id="2.30.40.10">
    <property type="entry name" value="Urease, subunit C, domain 1"/>
    <property type="match status" value="1"/>
</dbReference>
<dbReference type="Gene3D" id="3.20.20.140">
    <property type="entry name" value="Metal-dependent hydrolases"/>
    <property type="match status" value="1"/>
</dbReference>
<dbReference type="GO" id="GO:0006046">
    <property type="term" value="P:N-acetylglucosamine catabolic process"/>
    <property type="evidence" value="ECO:0007669"/>
    <property type="project" value="TreeGrafter"/>
</dbReference>
<evidence type="ECO:0000256" key="3">
    <source>
        <dbReference type="ARBA" id="ARBA00022801"/>
    </source>
</evidence>
<dbReference type="GO" id="GO:0046872">
    <property type="term" value="F:metal ion binding"/>
    <property type="evidence" value="ECO:0007669"/>
    <property type="project" value="UniProtKB-KW"/>
</dbReference>
<name>A0A6J6MLC8_9ZZZZ</name>
<reference evidence="6" key="1">
    <citation type="submission" date="2020-05" db="EMBL/GenBank/DDBJ databases">
        <authorList>
            <person name="Chiriac C."/>
            <person name="Salcher M."/>
            <person name="Ghai R."/>
            <person name="Kavagutti S V."/>
        </authorList>
    </citation>
    <scope>NUCLEOTIDE SEQUENCE</scope>
</reference>